<dbReference type="AlphaFoldDB" id="A0A645HR30"/>
<accession>A0A645HR30</accession>
<proteinExistence type="predicted"/>
<protein>
    <recommendedName>
        <fullName evidence="2">HTH cro/C1-type domain-containing protein</fullName>
    </recommendedName>
</protein>
<evidence type="ECO:0008006" key="2">
    <source>
        <dbReference type="Google" id="ProtNLM"/>
    </source>
</evidence>
<gene>
    <name evidence="1" type="ORF">SDC9_189060</name>
</gene>
<dbReference type="EMBL" id="VSSQ01098611">
    <property type="protein sequence ID" value="MPN41508.1"/>
    <property type="molecule type" value="Genomic_DNA"/>
</dbReference>
<comment type="caution">
    <text evidence="1">The sequence shown here is derived from an EMBL/GenBank/DDBJ whole genome shotgun (WGS) entry which is preliminary data.</text>
</comment>
<reference evidence="1" key="1">
    <citation type="submission" date="2019-08" db="EMBL/GenBank/DDBJ databases">
        <authorList>
            <person name="Kucharzyk K."/>
            <person name="Murdoch R.W."/>
            <person name="Higgins S."/>
            <person name="Loffler F."/>
        </authorList>
    </citation>
    <scope>NUCLEOTIDE SEQUENCE</scope>
</reference>
<organism evidence="1">
    <name type="scientific">bioreactor metagenome</name>
    <dbReference type="NCBI Taxonomy" id="1076179"/>
    <lineage>
        <taxon>unclassified sequences</taxon>
        <taxon>metagenomes</taxon>
        <taxon>ecological metagenomes</taxon>
    </lineage>
</organism>
<evidence type="ECO:0000313" key="1">
    <source>
        <dbReference type="EMBL" id="MPN41508.1"/>
    </source>
</evidence>
<name>A0A645HR30_9ZZZZ</name>
<sequence length="63" mass="7100">MTGDKTNLSWTAQLALRGISRREAAQTLYLSQSALNKKLRGEAGFTKEEEERLHALIKRGRKA</sequence>